<sequence length="96" mass="11193">MREILRRTHWCFIKVPHTTDCALPHWTSYRVRYRDVINDQFANYPILWTGAFPFIKYHCTKAPLQTQVSEKGGMALKLYAAVVPNCCRTSLGSLCW</sequence>
<dbReference type="Ensembl" id="ENSCCRT00010043519.1">
    <property type="protein sequence ID" value="ENSCCRP00010039621.1"/>
    <property type="gene ID" value="ENSCCRG00010016933.1"/>
</dbReference>
<dbReference type="Proteomes" id="UP000694427">
    <property type="component" value="Unplaced"/>
</dbReference>
<accession>A0A8C1JYL1</accession>
<dbReference type="Pfam" id="PF15031">
    <property type="entry name" value="DUF4528"/>
    <property type="match status" value="1"/>
</dbReference>
<keyword evidence="2" id="KW-1185">Reference proteome</keyword>
<organism evidence="1 2">
    <name type="scientific">Cyprinus carpio</name>
    <name type="common">Common carp</name>
    <dbReference type="NCBI Taxonomy" id="7962"/>
    <lineage>
        <taxon>Eukaryota</taxon>
        <taxon>Metazoa</taxon>
        <taxon>Chordata</taxon>
        <taxon>Craniata</taxon>
        <taxon>Vertebrata</taxon>
        <taxon>Euteleostomi</taxon>
        <taxon>Actinopterygii</taxon>
        <taxon>Neopterygii</taxon>
        <taxon>Teleostei</taxon>
        <taxon>Ostariophysi</taxon>
        <taxon>Cypriniformes</taxon>
        <taxon>Cyprinidae</taxon>
        <taxon>Cyprininae</taxon>
        <taxon>Cyprinus</taxon>
    </lineage>
</organism>
<dbReference type="InterPro" id="IPR029245">
    <property type="entry name" value="DUF4528"/>
</dbReference>
<dbReference type="PANTHER" id="PTHR34651:SF1">
    <property type="entry name" value="SIMILAR TO ENSANGP00000021391"/>
    <property type="match status" value="1"/>
</dbReference>
<evidence type="ECO:0000313" key="2">
    <source>
        <dbReference type="Proteomes" id="UP000694427"/>
    </source>
</evidence>
<dbReference type="PANTHER" id="PTHR34651">
    <property type="entry name" value="SIMILAR TO ENSANGP00000021391"/>
    <property type="match status" value="1"/>
</dbReference>
<reference evidence="1" key="1">
    <citation type="submission" date="2025-08" db="UniProtKB">
        <authorList>
            <consortium name="Ensembl"/>
        </authorList>
    </citation>
    <scope>IDENTIFICATION</scope>
</reference>
<proteinExistence type="predicted"/>
<evidence type="ECO:0000313" key="1">
    <source>
        <dbReference type="Ensembl" id="ENSCCRP00010039621.1"/>
    </source>
</evidence>
<name>A0A8C1JYL1_CYPCA</name>
<dbReference type="AlphaFoldDB" id="A0A8C1JYL1"/>
<reference evidence="1" key="2">
    <citation type="submission" date="2025-09" db="UniProtKB">
        <authorList>
            <consortium name="Ensembl"/>
        </authorList>
    </citation>
    <scope>IDENTIFICATION</scope>
</reference>
<protein>
    <submittedName>
        <fullName evidence="1">Uncharacterized protein</fullName>
    </submittedName>
</protein>